<comment type="caution">
    <text evidence="2">The sequence shown here is derived from an EMBL/GenBank/DDBJ whole genome shotgun (WGS) entry which is preliminary data.</text>
</comment>
<organism evidence="2 3">
    <name type="scientific">Sphagnurus paluster</name>
    <dbReference type="NCBI Taxonomy" id="117069"/>
    <lineage>
        <taxon>Eukaryota</taxon>
        <taxon>Fungi</taxon>
        <taxon>Dikarya</taxon>
        <taxon>Basidiomycota</taxon>
        <taxon>Agaricomycotina</taxon>
        <taxon>Agaricomycetes</taxon>
        <taxon>Agaricomycetidae</taxon>
        <taxon>Agaricales</taxon>
        <taxon>Tricholomatineae</taxon>
        <taxon>Lyophyllaceae</taxon>
        <taxon>Sphagnurus</taxon>
    </lineage>
</organism>
<evidence type="ECO:0000313" key="2">
    <source>
        <dbReference type="EMBL" id="KAG5653412.1"/>
    </source>
</evidence>
<protein>
    <submittedName>
        <fullName evidence="2">Uncharacterized protein</fullName>
    </submittedName>
</protein>
<dbReference type="EMBL" id="JABCKI010000055">
    <property type="protein sequence ID" value="KAG5653412.1"/>
    <property type="molecule type" value="Genomic_DNA"/>
</dbReference>
<keyword evidence="3" id="KW-1185">Reference proteome</keyword>
<dbReference type="AlphaFoldDB" id="A0A9P7GUY8"/>
<dbReference type="Proteomes" id="UP000717328">
    <property type="component" value="Unassembled WGS sequence"/>
</dbReference>
<evidence type="ECO:0000313" key="3">
    <source>
        <dbReference type="Proteomes" id="UP000717328"/>
    </source>
</evidence>
<reference evidence="2" key="2">
    <citation type="submission" date="2021-10" db="EMBL/GenBank/DDBJ databases">
        <title>Phylogenomics reveals ancestral predisposition of the termite-cultivated fungus Termitomyces towards a domesticated lifestyle.</title>
        <authorList>
            <person name="Auxier B."/>
            <person name="Grum-Grzhimaylo A."/>
            <person name="Cardenas M.E."/>
            <person name="Lodge J.D."/>
            <person name="Laessoe T."/>
            <person name="Pedersen O."/>
            <person name="Smith M.E."/>
            <person name="Kuyper T.W."/>
            <person name="Franco-Molano E.A."/>
            <person name="Baroni T.J."/>
            <person name="Aanen D.K."/>
        </authorList>
    </citation>
    <scope>NUCLEOTIDE SEQUENCE</scope>
    <source>
        <strain evidence="2">D49</strain>
    </source>
</reference>
<dbReference type="OrthoDB" id="2935627at2759"/>
<evidence type="ECO:0000256" key="1">
    <source>
        <dbReference type="SAM" id="MobiDB-lite"/>
    </source>
</evidence>
<feature type="region of interest" description="Disordered" evidence="1">
    <location>
        <begin position="60"/>
        <end position="91"/>
    </location>
</feature>
<proteinExistence type="predicted"/>
<gene>
    <name evidence="2" type="ORF">H0H81_000699</name>
</gene>
<reference evidence="2" key="1">
    <citation type="submission" date="2021-02" db="EMBL/GenBank/DDBJ databases">
        <authorList>
            <person name="Nieuwenhuis M."/>
            <person name="Van De Peppel L.J.J."/>
        </authorList>
    </citation>
    <scope>NUCLEOTIDE SEQUENCE</scope>
    <source>
        <strain evidence="2">D49</strain>
    </source>
</reference>
<name>A0A9P7GUY8_9AGAR</name>
<accession>A0A9P7GUY8</accession>
<sequence>MGFLPFSLSYLMLTPRRVELPTEVVPQSTRVRASSNPTPPNGWSKHFTLNTKSFRSIRGLSSTAAGKRPALGQLEEWNNDQLDQPSGEKEA</sequence>